<feature type="region of interest" description="Disordered" evidence="1">
    <location>
        <begin position="66"/>
        <end position="103"/>
    </location>
</feature>
<proteinExistence type="predicted"/>
<evidence type="ECO:0000313" key="3">
    <source>
        <dbReference type="Proteomes" id="UP001066276"/>
    </source>
</evidence>
<protein>
    <recommendedName>
        <fullName evidence="4">Secreted protein</fullName>
    </recommendedName>
</protein>
<dbReference type="EMBL" id="JANPWB010000008">
    <property type="protein sequence ID" value="KAJ1160610.1"/>
    <property type="molecule type" value="Genomic_DNA"/>
</dbReference>
<keyword evidence="3" id="KW-1185">Reference proteome</keyword>
<comment type="caution">
    <text evidence="2">The sequence shown here is derived from an EMBL/GenBank/DDBJ whole genome shotgun (WGS) entry which is preliminary data.</text>
</comment>
<dbReference type="Proteomes" id="UP001066276">
    <property type="component" value="Chromosome 4_2"/>
</dbReference>
<gene>
    <name evidence="2" type="ORF">NDU88_001106</name>
</gene>
<reference evidence="2" key="1">
    <citation type="journal article" date="2022" name="bioRxiv">
        <title>Sequencing and chromosome-scale assembly of the giantPleurodeles waltlgenome.</title>
        <authorList>
            <person name="Brown T."/>
            <person name="Elewa A."/>
            <person name="Iarovenko S."/>
            <person name="Subramanian E."/>
            <person name="Araus A.J."/>
            <person name="Petzold A."/>
            <person name="Susuki M."/>
            <person name="Suzuki K.-i.T."/>
            <person name="Hayashi T."/>
            <person name="Toyoda A."/>
            <person name="Oliveira C."/>
            <person name="Osipova E."/>
            <person name="Leigh N.D."/>
            <person name="Simon A."/>
            <person name="Yun M.H."/>
        </authorList>
    </citation>
    <scope>NUCLEOTIDE SEQUENCE</scope>
    <source>
        <strain evidence="2">20211129_DDA</strain>
        <tissue evidence="2">Liver</tissue>
    </source>
</reference>
<evidence type="ECO:0000256" key="1">
    <source>
        <dbReference type="SAM" id="MobiDB-lite"/>
    </source>
</evidence>
<evidence type="ECO:0000313" key="2">
    <source>
        <dbReference type="EMBL" id="KAJ1160610.1"/>
    </source>
</evidence>
<sequence>MPPLGAWAVVLANVSVETPCRACWVTNALFTFEKRFSFSLASRGYGPRVRLRRESGELAPRTCHRPLITPDIHTNPTEMKTEGDTGGREAHPLEKPDCVPRRS</sequence>
<evidence type="ECO:0008006" key="4">
    <source>
        <dbReference type="Google" id="ProtNLM"/>
    </source>
</evidence>
<accession>A0AAV7SBG5</accession>
<name>A0AAV7SBG5_PLEWA</name>
<feature type="compositionally biased region" description="Basic and acidic residues" evidence="1">
    <location>
        <begin position="79"/>
        <end position="103"/>
    </location>
</feature>
<dbReference type="AlphaFoldDB" id="A0AAV7SBG5"/>
<organism evidence="2 3">
    <name type="scientific">Pleurodeles waltl</name>
    <name type="common">Iberian ribbed newt</name>
    <dbReference type="NCBI Taxonomy" id="8319"/>
    <lineage>
        <taxon>Eukaryota</taxon>
        <taxon>Metazoa</taxon>
        <taxon>Chordata</taxon>
        <taxon>Craniata</taxon>
        <taxon>Vertebrata</taxon>
        <taxon>Euteleostomi</taxon>
        <taxon>Amphibia</taxon>
        <taxon>Batrachia</taxon>
        <taxon>Caudata</taxon>
        <taxon>Salamandroidea</taxon>
        <taxon>Salamandridae</taxon>
        <taxon>Pleurodelinae</taxon>
        <taxon>Pleurodeles</taxon>
    </lineage>
</organism>